<sequence>MVNFEGLPVELVLKILSYLPQHSLPTIAEVSAWWKTLAFDPSLWTEVYIDSRFGSSVQYVHGILKSATMIRKLDVSTGPIYLEVVAPVSNRFKLMKELAIPGRAMSHASMLAGDFELLNIIVMRGRDALLPVDMRALKHFKCIKGITSFS</sequence>
<evidence type="ECO:0000313" key="1">
    <source>
        <dbReference type="EMBL" id="KAH7981385.1"/>
    </source>
</evidence>
<organism evidence="1 2">
    <name type="scientific">Dermacentor silvarum</name>
    <name type="common">Tick</name>
    <dbReference type="NCBI Taxonomy" id="543639"/>
    <lineage>
        <taxon>Eukaryota</taxon>
        <taxon>Metazoa</taxon>
        <taxon>Ecdysozoa</taxon>
        <taxon>Arthropoda</taxon>
        <taxon>Chelicerata</taxon>
        <taxon>Arachnida</taxon>
        <taxon>Acari</taxon>
        <taxon>Parasitiformes</taxon>
        <taxon>Ixodida</taxon>
        <taxon>Ixodoidea</taxon>
        <taxon>Ixodidae</taxon>
        <taxon>Rhipicephalinae</taxon>
        <taxon>Dermacentor</taxon>
    </lineage>
</organism>
<comment type="caution">
    <text evidence="1">The sequence shown here is derived from an EMBL/GenBank/DDBJ whole genome shotgun (WGS) entry which is preliminary data.</text>
</comment>
<reference evidence="1" key="1">
    <citation type="submission" date="2020-05" db="EMBL/GenBank/DDBJ databases">
        <title>Large-scale comparative analyses of tick genomes elucidate their genetic diversity and vector capacities.</title>
        <authorList>
            <person name="Jia N."/>
            <person name="Wang J."/>
            <person name="Shi W."/>
            <person name="Du L."/>
            <person name="Sun Y."/>
            <person name="Zhan W."/>
            <person name="Jiang J."/>
            <person name="Wang Q."/>
            <person name="Zhang B."/>
            <person name="Ji P."/>
            <person name="Sakyi L.B."/>
            <person name="Cui X."/>
            <person name="Yuan T."/>
            <person name="Jiang B."/>
            <person name="Yang W."/>
            <person name="Lam T.T.-Y."/>
            <person name="Chang Q."/>
            <person name="Ding S."/>
            <person name="Wang X."/>
            <person name="Zhu J."/>
            <person name="Ruan X."/>
            <person name="Zhao L."/>
            <person name="Wei J."/>
            <person name="Que T."/>
            <person name="Du C."/>
            <person name="Cheng J."/>
            <person name="Dai P."/>
            <person name="Han X."/>
            <person name="Huang E."/>
            <person name="Gao Y."/>
            <person name="Liu J."/>
            <person name="Shao H."/>
            <person name="Ye R."/>
            <person name="Li L."/>
            <person name="Wei W."/>
            <person name="Wang X."/>
            <person name="Wang C."/>
            <person name="Yang T."/>
            <person name="Huo Q."/>
            <person name="Li W."/>
            <person name="Guo W."/>
            <person name="Chen H."/>
            <person name="Zhou L."/>
            <person name="Ni X."/>
            <person name="Tian J."/>
            <person name="Zhou Y."/>
            <person name="Sheng Y."/>
            <person name="Liu T."/>
            <person name="Pan Y."/>
            <person name="Xia L."/>
            <person name="Li J."/>
            <person name="Zhao F."/>
            <person name="Cao W."/>
        </authorList>
    </citation>
    <scope>NUCLEOTIDE SEQUENCE</scope>
    <source>
        <strain evidence="1">Dsil-2018</strain>
    </source>
</reference>
<accession>A0ACB8E436</accession>
<proteinExistence type="predicted"/>
<keyword evidence="2" id="KW-1185">Reference proteome</keyword>
<dbReference type="Proteomes" id="UP000821865">
    <property type="component" value="Chromosome 1"/>
</dbReference>
<gene>
    <name evidence="1" type="ORF">HPB49_023549</name>
</gene>
<name>A0ACB8E436_DERSI</name>
<protein>
    <submittedName>
        <fullName evidence="1">Uncharacterized protein</fullName>
    </submittedName>
</protein>
<dbReference type="EMBL" id="CM023470">
    <property type="protein sequence ID" value="KAH7981385.1"/>
    <property type="molecule type" value="Genomic_DNA"/>
</dbReference>
<evidence type="ECO:0000313" key="2">
    <source>
        <dbReference type="Proteomes" id="UP000821865"/>
    </source>
</evidence>